<sequence>MIRQLFLVVLVLTALAQTAHSETECQELSKAAMKASKKGYDYFNPRCDSNGDYEKAQCIGSYCFCVDPKTGMQTGEAKKGGKCD</sequence>
<dbReference type="SUPFAM" id="SSF57610">
    <property type="entry name" value="Thyroglobulin type-1 domain"/>
    <property type="match status" value="1"/>
</dbReference>
<accession>A0A8T0EFF8</accession>
<comment type="caution">
    <text evidence="5">The sequence shown here is derived from an EMBL/GenBank/DDBJ whole genome shotgun (WGS) entry which is preliminary data.</text>
</comment>
<feature type="chain" id="PRO_5035797468" description="Thyroglobulin type-1 domain-containing protein" evidence="3">
    <location>
        <begin position="22"/>
        <end position="84"/>
    </location>
</feature>
<dbReference type="PROSITE" id="PS00484">
    <property type="entry name" value="THYROGLOBULIN_1_1"/>
    <property type="match status" value="1"/>
</dbReference>
<name>A0A8T0EFF8_ARGBR</name>
<comment type="caution">
    <text evidence="2">Lacks conserved residue(s) required for the propagation of feature annotation.</text>
</comment>
<evidence type="ECO:0000259" key="4">
    <source>
        <dbReference type="PROSITE" id="PS51162"/>
    </source>
</evidence>
<dbReference type="InterPro" id="IPR036857">
    <property type="entry name" value="Thyroglobulin_1_sf"/>
</dbReference>
<dbReference type="EMBL" id="JABXBU010002228">
    <property type="protein sequence ID" value="KAF8771852.1"/>
    <property type="molecule type" value="Genomic_DNA"/>
</dbReference>
<dbReference type="Proteomes" id="UP000807504">
    <property type="component" value="Unassembled WGS sequence"/>
</dbReference>
<dbReference type="Gene3D" id="4.10.800.10">
    <property type="entry name" value="Thyroglobulin type-1"/>
    <property type="match status" value="1"/>
</dbReference>
<gene>
    <name evidence="5" type="ORF">HNY73_019221</name>
</gene>
<keyword evidence="1" id="KW-1015">Disulfide bond</keyword>
<keyword evidence="3" id="KW-0732">Signal</keyword>
<evidence type="ECO:0000256" key="1">
    <source>
        <dbReference type="ARBA" id="ARBA00023157"/>
    </source>
</evidence>
<keyword evidence="6" id="KW-1185">Reference proteome</keyword>
<dbReference type="Pfam" id="PF00086">
    <property type="entry name" value="Thyroglobulin_1"/>
    <property type="match status" value="1"/>
</dbReference>
<feature type="domain" description="Thyroglobulin type-1" evidence="4">
    <location>
        <begin position="22"/>
        <end position="83"/>
    </location>
</feature>
<evidence type="ECO:0000313" key="6">
    <source>
        <dbReference type="Proteomes" id="UP000807504"/>
    </source>
</evidence>
<evidence type="ECO:0000313" key="5">
    <source>
        <dbReference type="EMBL" id="KAF8771852.1"/>
    </source>
</evidence>
<reference evidence="5" key="1">
    <citation type="journal article" date="2020" name="bioRxiv">
        <title>Chromosome-level reference genome of the European wasp spider Argiope bruennichi: a resource for studies on range expansion and evolutionary adaptation.</title>
        <authorList>
            <person name="Sheffer M.M."/>
            <person name="Hoppe A."/>
            <person name="Krehenwinkel H."/>
            <person name="Uhl G."/>
            <person name="Kuss A.W."/>
            <person name="Jensen L."/>
            <person name="Jensen C."/>
            <person name="Gillespie R.G."/>
            <person name="Hoff K.J."/>
            <person name="Prost S."/>
        </authorList>
    </citation>
    <scope>NUCLEOTIDE SEQUENCE</scope>
</reference>
<organism evidence="5 6">
    <name type="scientific">Argiope bruennichi</name>
    <name type="common">Wasp spider</name>
    <name type="synonym">Aranea bruennichi</name>
    <dbReference type="NCBI Taxonomy" id="94029"/>
    <lineage>
        <taxon>Eukaryota</taxon>
        <taxon>Metazoa</taxon>
        <taxon>Ecdysozoa</taxon>
        <taxon>Arthropoda</taxon>
        <taxon>Chelicerata</taxon>
        <taxon>Arachnida</taxon>
        <taxon>Araneae</taxon>
        <taxon>Araneomorphae</taxon>
        <taxon>Entelegynae</taxon>
        <taxon>Araneoidea</taxon>
        <taxon>Araneidae</taxon>
        <taxon>Argiope</taxon>
    </lineage>
</organism>
<evidence type="ECO:0000256" key="3">
    <source>
        <dbReference type="SAM" id="SignalP"/>
    </source>
</evidence>
<evidence type="ECO:0000256" key="2">
    <source>
        <dbReference type="PROSITE-ProRule" id="PRU00500"/>
    </source>
</evidence>
<dbReference type="InterPro" id="IPR000716">
    <property type="entry name" value="Thyroglobulin_1"/>
</dbReference>
<dbReference type="PROSITE" id="PS51162">
    <property type="entry name" value="THYROGLOBULIN_1_2"/>
    <property type="match status" value="1"/>
</dbReference>
<proteinExistence type="predicted"/>
<feature type="signal peptide" evidence="3">
    <location>
        <begin position="1"/>
        <end position="21"/>
    </location>
</feature>
<reference evidence="5" key="2">
    <citation type="submission" date="2020-06" db="EMBL/GenBank/DDBJ databases">
        <authorList>
            <person name="Sheffer M."/>
        </authorList>
    </citation>
    <scope>NUCLEOTIDE SEQUENCE</scope>
</reference>
<protein>
    <recommendedName>
        <fullName evidence="4">Thyroglobulin type-1 domain-containing protein</fullName>
    </recommendedName>
</protein>
<dbReference type="CDD" id="cd00191">
    <property type="entry name" value="TY"/>
    <property type="match status" value="1"/>
</dbReference>
<dbReference type="AlphaFoldDB" id="A0A8T0EFF8"/>